<sequence length="231" mass="26763">MKRSTTANYNLLDRIYYLHVDMIEELDPKKQTLIWIFGNMYFVFLSVYFALLAALVTWEGFSKLVVVKINKTRTFVVAATILYFCVACSIDLWKMAEAILALVVLALYVLTLYGPYRLLGITPMEMQVRRHALVFEGLIRRYGLHMVVRILGSMDTRAESILLAELSDLNRIPIRPWHLYVVEWEETVAYRLGMLAAREYDSAHPIMMNDPWTRDDNKLPPLEKAGGGLHW</sequence>
<organism evidence="2 3">
    <name type="scientific">Diplodia intermedia</name>
    <dbReference type="NCBI Taxonomy" id="856260"/>
    <lineage>
        <taxon>Eukaryota</taxon>
        <taxon>Fungi</taxon>
        <taxon>Dikarya</taxon>
        <taxon>Ascomycota</taxon>
        <taxon>Pezizomycotina</taxon>
        <taxon>Dothideomycetes</taxon>
        <taxon>Dothideomycetes incertae sedis</taxon>
        <taxon>Botryosphaeriales</taxon>
        <taxon>Botryosphaeriaceae</taxon>
        <taxon>Diplodia</taxon>
    </lineage>
</organism>
<feature type="transmembrane region" description="Helical" evidence="1">
    <location>
        <begin position="99"/>
        <end position="119"/>
    </location>
</feature>
<name>A0ABR3TTQ9_9PEZI</name>
<keyword evidence="1" id="KW-1133">Transmembrane helix</keyword>
<feature type="transmembrane region" description="Helical" evidence="1">
    <location>
        <begin position="75"/>
        <end position="93"/>
    </location>
</feature>
<evidence type="ECO:0000313" key="3">
    <source>
        <dbReference type="Proteomes" id="UP001521184"/>
    </source>
</evidence>
<proteinExistence type="predicted"/>
<comment type="caution">
    <text evidence="2">The sequence shown here is derived from an EMBL/GenBank/DDBJ whole genome shotgun (WGS) entry which is preliminary data.</text>
</comment>
<accession>A0ABR3TTQ9</accession>
<protein>
    <submittedName>
        <fullName evidence="2">Uncharacterized protein</fullName>
    </submittedName>
</protein>
<keyword evidence="1" id="KW-0472">Membrane</keyword>
<gene>
    <name evidence="2" type="ORF">SLS58_004532</name>
</gene>
<keyword evidence="1" id="KW-0812">Transmembrane</keyword>
<evidence type="ECO:0000313" key="2">
    <source>
        <dbReference type="EMBL" id="KAL1644252.1"/>
    </source>
</evidence>
<dbReference type="EMBL" id="JAKEKT020000024">
    <property type="protein sequence ID" value="KAL1644252.1"/>
    <property type="molecule type" value="Genomic_DNA"/>
</dbReference>
<feature type="transmembrane region" description="Helical" evidence="1">
    <location>
        <begin position="32"/>
        <end position="55"/>
    </location>
</feature>
<keyword evidence="3" id="KW-1185">Reference proteome</keyword>
<dbReference type="Proteomes" id="UP001521184">
    <property type="component" value="Unassembled WGS sequence"/>
</dbReference>
<evidence type="ECO:0000256" key="1">
    <source>
        <dbReference type="SAM" id="Phobius"/>
    </source>
</evidence>
<reference evidence="2 3" key="1">
    <citation type="journal article" date="2023" name="Plant Dis.">
        <title>First Report of Diplodia intermedia Causing Canker and Dieback Diseases on Apple Trees in Canada.</title>
        <authorList>
            <person name="Ellouze W."/>
            <person name="Ilyukhin E."/>
            <person name="Sulman M."/>
            <person name="Ali S."/>
        </authorList>
    </citation>
    <scope>NUCLEOTIDE SEQUENCE [LARGE SCALE GENOMIC DNA]</scope>
    <source>
        <strain evidence="2 3">M45-28</strain>
    </source>
</reference>